<comment type="function">
    <text evidence="1">Site-specific tyrosine recombinase, which acts by catalyzing the cutting and rejoining of the recombining DNA molecules.</text>
</comment>
<keyword evidence="3" id="KW-0229">DNA integration</keyword>
<dbReference type="Pfam" id="PF00589">
    <property type="entry name" value="Phage_integrase"/>
    <property type="match status" value="1"/>
</dbReference>
<evidence type="ECO:0000256" key="1">
    <source>
        <dbReference type="ARBA" id="ARBA00003283"/>
    </source>
</evidence>
<dbReference type="InterPro" id="IPR010998">
    <property type="entry name" value="Integrase_recombinase_N"/>
</dbReference>
<feature type="domain" description="Core-binding (CB)" evidence="8">
    <location>
        <begin position="14"/>
        <end position="103"/>
    </location>
</feature>
<dbReference type="GO" id="GO:0006310">
    <property type="term" value="P:DNA recombination"/>
    <property type="evidence" value="ECO:0007669"/>
    <property type="project" value="UniProtKB-KW"/>
</dbReference>
<dbReference type="Pfam" id="PF02899">
    <property type="entry name" value="Phage_int_SAM_1"/>
    <property type="match status" value="1"/>
</dbReference>
<organism evidence="9 10">
    <name type="scientific">Hathewaya proteolytica DSM 3090</name>
    <dbReference type="NCBI Taxonomy" id="1121331"/>
    <lineage>
        <taxon>Bacteria</taxon>
        <taxon>Bacillati</taxon>
        <taxon>Bacillota</taxon>
        <taxon>Clostridia</taxon>
        <taxon>Eubacteriales</taxon>
        <taxon>Clostridiaceae</taxon>
        <taxon>Hathewaya</taxon>
    </lineage>
</organism>
<dbReference type="PROSITE" id="PS51898">
    <property type="entry name" value="TYR_RECOMBINASE"/>
    <property type="match status" value="1"/>
</dbReference>
<dbReference type="RefSeq" id="WP_084672006.1">
    <property type="nucleotide sequence ID" value="NZ_FRAD01000005.1"/>
</dbReference>
<dbReference type="Proteomes" id="UP000183952">
    <property type="component" value="Unassembled WGS sequence"/>
</dbReference>
<protein>
    <submittedName>
        <fullName evidence="9">Tyrosine recombinase XerC subunit</fullName>
    </submittedName>
</protein>
<gene>
    <name evidence="9" type="ORF">SAMN02745248_00557</name>
</gene>
<reference evidence="9 10" key="1">
    <citation type="submission" date="2016-11" db="EMBL/GenBank/DDBJ databases">
        <authorList>
            <person name="Jaros S."/>
            <person name="Januszkiewicz K."/>
            <person name="Wedrychowicz H."/>
        </authorList>
    </citation>
    <scope>NUCLEOTIDE SEQUENCE [LARGE SCALE GENOMIC DNA]</scope>
    <source>
        <strain evidence="9 10">DSM 3090</strain>
    </source>
</reference>
<dbReference type="AlphaFoldDB" id="A0A1M6KYQ4"/>
<dbReference type="PROSITE" id="PS51900">
    <property type="entry name" value="CB"/>
    <property type="match status" value="1"/>
</dbReference>
<dbReference type="InterPro" id="IPR050090">
    <property type="entry name" value="Tyrosine_recombinase_XerCD"/>
</dbReference>
<dbReference type="InterPro" id="IPR004107">
    <property type="entry name" value="Integrase_SAM-like_N"/>
</dbReference>
<dbReference type="PANTHER" id="PTHR30349">
    <property type="entry name" value="PHAGE INTEGRASE-RELATED"/>
    <property type="match status" value="1"/>
</dbReference>
<keyword evidence="10" id="KW-1185">Reference proteome</keyword>
<dbReference type="InterPro" id="IPR044068">
    <property type="entry name" value="CB"/>
</dbReference>
<dbReference type="CDD" id="cd00397">
    <property type="entry name" value="DNA_BRE_C"/>
    <property type="match status" value="1"/>
</dbReference>
<dbReference type="InterPro" id="IPR011010">
    <property type="entry name" value="DNA_brk_join_enz"/>
</dbReference>
<feature type="domain" description="Tyr recombinase" evidence="7">
    <location>
        <begin position="133"/>
        <end position="322"/>
    </location>
</feature>
<dbReference type="SUPFAM" id="SSF56349">
    <property type="entry name" value="DNA breaking-rejoining enzymes"/>
    <property type="match status" value="1"/>
</dbReference>
<dbReference type="EMBL" id="FRAD01000005">
    <property type="protein sequence ID" value="SHJ64077.1"/>
    <property type="molecule type" value="Genomic_DNA"/>
</dbReference>
<dbReference type="STRING" id="1121331.SAMN02745248_00557"/>
<keyword evidence="5" id="KW-0233">DNA recombination</keyword>
<evidence type="ECO:0000256" key="5">
    <source>
        <dbReference type="ARBA" id="ARBA00023172"/>
    </source>
</evidence>
<name>A0A1M6KYQ4_9CLOT</name>
<dbReference type="GO" id="GO:0015074">
    <property type="term" value="P:DNA integration"/>
    <property type="evidence" value="ECO:0007669"/>
    <property type="project" value="UniProtKB-KW"/>
</dbReference>
<evidence type="ECO:0000256" key="3">
    <source>
        <dbReference type="ARBA" id="ARBA00022908"/>
    </source>
</evidence>
<dbReference type="Gene3D" id="1.10.150.130">
    <property type="match status" value="1"/>
</dbReference>
<accession>A0A1M6KYQ4</accession>
<evidence type="ECO:0000256" key="4">
    <source>
        <dbReference type="ARBA" id="ARBA00023125"/>
    </source>
</evidence>
<evidence type="ECO:0000259" key="7">
    <source>
        <dbReference type="PROSITE" id="PS51898"/>
    </source>
</evidence>
<evidence type="ECO:0000313" key="10">
    <source>
        <dbReference type="Proteomes" id="UP000183952"/>
    </source>
</evidence>
<keyword evidence="4 6" id="KW-0238">DNA-binding</keyword>
<dbReference type="InterPro" id="IPR013762">
    <property type="entry name" value="Integrase-like_cat_sf"/>
</dbReference>
<dbReference type="PANTHER" id="PTHR30349:SF41">
    <property type="entry name" value="INTEGRASE_RECOMBINASE PROTEIN MJ0367-RELATED"/>
    <property type="match status" value="1"/>
</dbReference>
<evidence type="ECO:0000256" key="2">
    <source>
        <dbReference type="ARBA" id="ARBA00008857"/>
    </source>
</evidence>
<evidence type="ECO:0000256" key="6">
    <source>
        <dbReference type="PROSITE-ProRule" id="PRU01248"/>
    </source>
</evidence>
<comment type="similarity">
    <text evidence="2">Belongs to the 'phage' integrase family.</text>
</comment>
<proteinExistence type="inferred from homology"/>
<evidence type="ECO:0000259" key="8">
    <source>
        <dbReference type="PROSITE" id="PS51900"/>
    </source>
</evidence>
<dbReference type="GO" id="GO:0003677">
    <property type="term" value="F:DNA binding"/>
    <property type="evidence" value="ECO:0007669"/>
    <property type="project" value="UniProtKB-UniRule"/>
</dbReference>
<dbReference type="Gene3D" id="1.10.443.10">
    <property type="entry name" value="Intergrase catalytic core"/>
    <property type="match status" value="1"/>
</dbReference>
<evidence type="ECO:0000313" key="9">
    <source>
        <dbReference type="EMBL" id="SHJ64077.1"/>
    </source>
</evidence>
<dbReference type="InterPro" id="IPR002104">
    <property type="entry name" value="Integrase_catalytic"/>
</dbReference>
<sequence>MNEEICSVNAGEVMTYKPDNMHFIRHFLSIKSVKSINTSKSYERDIKTFFNVDRVEDITLEDIRKVNNVHAEQYIMYLQKKGYSSATVNRKISSLSALYRWLMKYRENNSDVYVVKYNPFQYLKNEKPVVVSKETEFLTKEECKMLLASIDTSTLIGLRDKAILALAFTTALRKSEIINIRLKDIIRYGNYHVIEVIRKGGKKDLIKLQDNVRELIELYVKKSSAEGEWEKDRYLFLGHSVNGLNGKKLNHNTLNLIIKRVCDNAGIDKKLKVHSTRHTAITMVINEGVTLEKVRDFAGHANISTTNRYLHSVDKIENNPGDLIDIF</sequence>